<feature type="domain" description="Reverse transcriptase RNase H-like" evidence="7">
    <location>
        <begin position="62"/>
        <end position="168"/>
    </location>
</feature>
<evidence type="ECO:0000313" key="10">
    <source>
        <dbReference type="Proteomes" id="UP000765509"/>
    </source>
</evidence>
<protein>
    <recommendedName>
        <fullName evidence="11">Reverse transcriptase RNase H-like domain-containing protein</fullName>
    </recommendedName>
</protein>
<dbReference type="SUPFAM" id="SSF53098">
    <property type="entry name" value="Ribonuclease H-like"/>
    <property type="match status" value="1"/>
</dbReference>
<dbReference type="SUPFAM" id="SSF56672">
    <property type="entry name" value="DNA/RNA polymerases"/>
    <property type="match status" value="1"/>
</dbReference>
<keyword evidence="10" id="KW-1185">Reference proteome</keyword>
<dbReference type="Proteomes" id="UP000765509">
    <property type="component" value="Unassembled WGS sequence"/>
</dbReference>
<dbReference type="OrthoDB" id="3227343at2759"/>
<keyword evidence="2" id="KW-0548">Nucleotidyltransferase</keyword>
<proteinExistence type="predicted"/>
<dbReference type="InterPro" id="IPR012337">
    <property type="entry name" value="RNaseH-like_sf"/>
</dbReference>
<evidence type="ECO:0000256" key="5">
    <source>
        <dbReference type="ARBA" id="ARBA00022801"/>
    </source>
</evidence>
<dbReference type="Gene3D" id="3.30.70.270">
    <property type="match status" value="1"/>
</dbReference>
<sequence length="398" mass="46071">MQSFLGFASFYRSHIKPFAHRTSIYRLCSKDLVFDITKERRNAYERIKHDLTNASVLISPNFELPVKLYIDAAFGQDLGAALHQRQILDVKAREGVICYISRKLEDSEARSGATQTECLFLVWALEKLYYYLEGAVFEVYTDCTALKSLLNMKTTNRNMLRWQIVLQDNPAYDPEVAAKIPIPFMEIDRRQTFRFPEWAPESGFPCSNEDICQTKTVWWTVATPSTEVKEPRAGIPARGTQVFHDCPYMGHMSEDRTKERVASTAWWPKREKELSEHISSCERCQKANRKHGQEYEVLQPIEAPKHPWETIKLDWVTGVVPGGKENSNAFLIIVDRFSISVRCLPCYKEDTSIDTALLFWNNITAYHPQLDGLAERMIQTLEGILRRFCVYGMEYKDH</sequence>
<dbReference type="InterPro" id="IPR043502">
    <property type="entry name" value="DNA/RNA_pol_sf"/>
</dbReference>
<evidence type="ECO:0000313" key="9">
    <source>
        <dbReference type="EMBL" id="MBW0493871.1"/>
    </source>
</evidence>
<dbReference type="GO" id="GO:0016787">
    <property type="term" value="F:hydrolase activity"/>
    <property type="evidence" value="ECO:0007669"/>
    <property type="project" value="UniProtKB-KW"/>
</dbReference>
<dbReference type="Pfam" id="PF17917">
    <property type="entry name" value="RT_RNaseH"/>
    <property type="match status" value="1"/>
</dbReference>
<comment type="caution">
    <text evidence="9">The sequence shown here is derived from an EMBL/GenBank/DDBJ whole genome shotgun (WGS) entry which is preliminary data.</text>
</comment>
<evidence type="ECO:0000256" key="6">
    <source>
        <dbReference type="ARBA" id="ARBA00022918"/>
    </source>
</evidence>
<dbReference type="AlphaFoldDB" id="A0A9Q3H784"/>
<dbReference type="Pfam" id="PF17921">
    <property type="entry name" value="Integrase_H2C2"/>
    <property type="match status" value="1"/>
</dbReference>
<dbReference type="Gene3D" id="1.10.340.70">
    <property type="match status" value="1"/>
</dbReference>
<evidence type="ECO:0000256" key="2">
    <source>
        <dbReference type="ARBA" id="ARBA00022695"/>
    </source>
</evidence>
<keyword evidence="4" id="KW-0255">Endonuclease</keyword>
<dbReference type="InterPro" id="IPR050951">
    <property type="entry name" value="Retrovirus_Pol_polyprotein"/>
</dbReference>
<evidence type="ECO:0000256" key="4">
    <source>
        <dbReference type="ARBA" id="ARBA00022759"/>
    </source>
</evidence>
<dbReference type="GO" id="GO:0003964">
    <property type="term" value="F:RNA-directed DNA polymerase activity"/>
    <property type="evidence" value="ECO:0007669"/>
    <property type="project" value="UniProtKB-KW"/>
</dbReference>
<keyword evidence="5" id="KW-0378">Hydrolase</keyword>
<dbReference type="PANTHER" id="PTHR37984:SF5">
    <property type="entry name" value="PROTEIN NYNRIN-LIKE"/>
    <property type="match status" value="1"/>
</dbReference>
<reference evidence="9" key="1">
    <citation type="submission" date="2021-03" db="EMBL/GenBank/DDBJ databases">
        <title>Draft genome sequence of rust myrtle Austropuccinia psidii MF-1, a brazilian biotype.</title>
        <authorList>
            <person name="Quecine M.C."/>
            <person name="Pachon D.M.R."/>
            <person name="Bonatelli M.L."/>
            <person name="Correr F.H."/>
            <person name="Franceschini L.M."/>
            <person name="Leite T.F."/>
            <person name="Margarido G.R.A."/>
            <person name="Almeida C.A."/>
            <person name="Ferrarezi J.A."/>
            <person name="Labate C.A."/>
        </authorList>
    </citation>
    <scope>NUCLEOTIDE SEQUENCE</scope>
    <source>
        <strain evidence="9">MF-1</strain>
    </source>
</reference>
<dbReference type="GO" id="GO:0004519">
    <property type="term" value="F:endonuclease activity"/>
    <property type="evidence" value="ECO:0007669"/>
    <property type="project" value="UniProtKB-KW"/>
</dbReference>
<keyword evidence="3" id="KW-0540">Nuclease</keyword>
<dbReference type="PANTHER" id="PTHR37984">
    <property type="entry name" value="PROTEIN CBG26694"/>
    <property type="match status" value="1"/>
</dbReference>
<dbReference type="InterPro" id="IPR041588">
    <property type="entry name" value="Integrase_H2C2"/>
</dbReference>
<evidence type="ECO:0000259" key="8">
    <source>
        <dbReference type="Pfam" id="PF17921"/>
    </source>
</evidence>
<evidence type="ECO:0008006" key="11">
    <source>
        <dbReference type="Google" id="ProtNLM"/>
    </source>
</evidence>
<dbReference type="InterPro" id="IPR043128">
    <property type="entry name" value="Rev_trsase/Diguanyl_cyclase"/>
</dbReference>
<dbReference type="InterPro" id="IPR041373">
    <property type="entry name" value="RT_RNaseH"/>
</dbReference>
<evidence type="ECO:0000259" key="7">
    <source>
        <dbReference type="Pfam" id="PF17917"/>
    </source>
</evidence>
<dbReference type="EMBL" id="AVOT02012285">
    <property type="protein sequence ID" value="MBW0493871.1"/>
    <property type="molecule type" value="Genomic_DNA"/>
</dbReference>
<keyword evidence="6" id="KW-0695">RNA-directed DNA polymerase</keyword>
<keyword evidence="1" id="KW-0808">Transferase</keyword>
<evidence type="ECO:0000256" key="1">
    <source>
        <dbReference type="ARBA" id="ARBA00022679"/>
    </source>
</evidence>
<name>A0A9Q3H784_9BASI</name>
<gene>
    <name evidence="9" type="ORF">O181_033586</name>
</gene>
<evidence type="ECO:0000256" key="3">
    <source>
        <dbReference type="ARBA" id="ARBA00022722"/>
    </source>
</evidence>
<feature type="domain" description="Integrase zinc-binding" evidence="8">
    <location>
        <begin position="242"/>
        <end position="289"/>
    </location>
</feature>
<organism evidence="9 10">
    <name type="scientific">Austropuccinia psidii MF-1</name>
    <dbReference type="NCBI Taxonomy" id="1389203"/>
    <lineage>
        <taxon>Eukaryota</taxon>
        <taxon>Fungi</taxon>
        <taxon>Dikarya</taxon>
        <taxon>Basidiomycota</taxon>
        <taxon>Pucciniomycotina</taxon>
        <taxon>Pucciniomycetes</taxon>
        <taxon>Pucciniales</taxon>
        <taxon>Sphaerophragmiaceae</taxon>
        <taxon>Austropuccinia</taxon>
    </lineage>
</organism>
<accession>A0A9Q3H784</accession>